<dbReference type="Pfam" id="PF11360">
    <property type="entry name" value="DUF3110"/>
    <property type="match status" value="1"/>
</dbReference>
<dbReference type="Proteomes" id="UP001576776">
    <property type="component" value="Unassembled WGS sequence"/>
</dbReference>
<dbReference type="EMBL" id="JBHFNS010000058">
    <property type="protein sequence ID" value="MFB2936606.1"/>
    <property type="molecule type" value="Genomic_DNA"/>
</dbReference>
<keyword evidence="2" id="KW-1185">Reference proteome</keyword>
<dbReference type="RefSeq" id="WP_413258094.1">
    <property type="nucleotide sequence ID" value="NZ_JBHFNS010000058.1"/>
</dbReference>
<gene>
    <name evidence="1" type="ORF">ACE1B6_15250</name>
</gene>
<reference evidence="1 2" key="1">
    <citation type="submission" date="2024-09" db="EMBL/GenBank/DDBJ databases">
        <title>Floridaenema gen nov. (Aerosakkonemataceae, Aerosakkonematales ord. nov., Cyanobacteria) from benthic tropical and subtropical fresh waters, with the description of four new species.</title>
        <authorList>
            <person name="Moretto J.A."/>
            <person name="Berthold D.E."/>
            <person name="Lefler F.W."/>
            <person name="Huang I.-S."/>
            <person name="Laughinghouse H. IV."/>
        </authorList>
    </citation>
    <scope>NUCLEOTIDE SEQUENCE [LARGE SCALE GENOMIC DNA]</scope>
    <source>
        <strain evidence="1 2">BLCC-F154</strain>
    </source>
</reference>
<evidence type="ECO:0000313" key="2">
    <source>
        <dbReference type="Proteomes" id="UP001576776"/>
    </source>
</evidence>
<evidence type="ECO:0000313" key="1">
    <source>
        <dbReference type="EMBL" id="MFB2936606.1"/>
    </source>
</evidence>
<comment type="caution">
    <text evidence="1">The sequence shown here is derived from an EMBL/GenBank/DDBJ whole genome shotgun (WGS) entry which is preliminary data.</text>
</comment>
<proteinExistence type="predicted"/>
<accession>A0ABV4YCR3</accession>
<organism evidence="1 2">
    <name type="scientific">Floridaenema fluviatile BLCC-F154</name>
    <dbReference type="NCBI Taxonomy" id="3153640"/>
    <lineage>
        <taxon>Bacteria</taxon>
        <taxon>Bacillati</taxon>
        <taxon>Cyanobacteriota</taxon>
        <taxon>Cyanophyceae</taxon>
        <taxon>Oscillatoriophycideae</taxon>
        <taxon>Aerosakkonematales</taxon>
        <taxon>Aerosakkonemataceae</taxon>
        <taxon>Floridanema</taxon>
        <taxon>Floridanema fluviatile</taxon>
    </lineage>
</organism>
<protein>
    <submittedName>
        <fullName evidence="1">DUF3110 domain-containing protein</fullName>
    </submittedName>
</protein>
<name>A0ABV4YCR3_9CYAN</name>
<sequence>MRVFVLLFNAGTDNEGIHTLQIGDRNKVLMFESEDDATRYGLMLEAQDFPEATVESMDDREIKAFCESADYDWELVPEGALTLPPEASVEETDWQIDDEFDDEFEDEFDDDLDLVESEETEASEMSDAELDSIRRRLEGLL</sequence>
<dbReference type="InterPro" id="IPR021503">
    <property type="entry name" value="DUF3110"/>
</dbReference>